<dbReference type="EMBL" id="JANAKD010000845">
    <property type="protein sequence ID" value="KAJ3487384.1"/>
    <property type="molecule type" value="Genomic_DNA"/>
</dbReference>
<proteinExistence type="predicted"/>
<reference evidence="1" key="1">
    <citation type="submission" date="2022-07" db="EMBL/GenBank/DDBJ databases">
        <title>Genome Sequence of Lecanicillium saksenae.</title>
        <authorList>
            <person name="Buettner E."/>
        </authorList>
    </citation>
    <scope>NUCLEOTIDE SEQUENCE</scope>
    <source>
        <strain evidence="1">VT-O1</strain>
    </source>
</reference>
<evidence type="ECO:0000313" key="2">
    <source>
        <dbReference type="Proteomes" id="UP001148737"/>
    </source>
</evidence>
<sequence length="324" mass="35619">MQLSLVASAALLLSAASSVLADDDQNQCTVNRKYPCEPWINEVHQTGCWTYANDVSSLINCVGSTSNDQWCQHFGKNRLGKYDNLANKPEDCIVPTEVLYAGAMDVNCKRSHVAGTIKRCTRLHPDKSFPSCICSWVHDHALQTISRCFKGMGHAVCGIYDKRAVATLSRRDSTESTRLSEDLEDSGERFYIDTYGRPIFIDDDDNVLPDSQDVSDIFPLTYFDHKYVAGAGPAIQRCYVYPFTDNLWCTEWLVSQEEWDQYADADGPRSGFKEGPSTGAPTSIASTETAAPDTATVPTLAASTNYDTLTGTEVTATMAPADVD</sequence>
<gene>
    <name evidence="1" type="ORF">NLG97_g6421</name>
</gene>
<dbReference type="Proteomes" id="UP001148737">
    <property type="component" value="Unassembled WGS sequence"/>
</dbReference>
<comment type="caution">
    <text evidence="1">The sequence shown here is derived from an EMBL/GenBank/DDBJ whole genome shotgun (WGS) entry which is preliminary data.</text>
</comment>
<protein>
    <submittedName>
        <fullName evidence="1">Uncharacterized protein</fullName>
    </submittedName>
</protein>
<organism evidence="1 2">
    <name type="scientific">Lecanicillium saksenae</name>
    <dbReference type="NCBI Taxonomy" id="468837"/>
    <lineage>
        <taxon>Eukaryota</taxon>
        <taxon>Fungi</taxon>
        <taxon>Dikarya</taxon>
        <taxon>Ascomycota</taxon>
        <taxon>Pezizomycotina</taxon>
        <taxon>Sordariomycetes</taxon>
        <taxon>Hypocreomycetidae</taxon>
        <taxon>Hypocreales</taxon>
        <taxon>Cordycipitaceae</taxon>
        <taxon>Lecanicillium</taxon>
    </lineage>
</organism>
<evidence type="ECO:0000313" key="1">
    <source>
        <dbReference type="EMBL" id="KAJ3487384.1"/>
    </source>
</evidence>
<accession>A0ACC1QRD0</accession>
<keyword evidence="2" id="KW-1185">Reference proteome</keyword>
<name>A0ACC1QRD0_9HYPO</name>